<dbReference type="Proteomes" id="UP001064933">
    <property type="component" value="Chromosome"/>
</dbReference>
<dbReference type="InterPro" id="IPR029063">
    <property type="entry name" value="SAM-dependent_MTases_sf"/>
</dbReference>
<dbReference type="PRINTS" id="PR00996">
    <property type="entry name" value="CHERMTFRASE"/>
</dbReference>
<feature type="domain" description="CheR-type methyltransferase" evidence="1">
    <location>
        <begin position="26"/>
        <end position="291"/>
    </location>
</feature>
<sequence length="292" mass="32974">MSELGGESAAGAARGDRVAAAGSELDIEVRLILEAIYLRYHYDFRDYADSSLRRRLKAAMQRFDCLSLSQLQGRLLREPEVFRSVLGDLTVQVSEMFRDPEYFLALREQVVPVLRTYPSLKIWVAGCSSGEEAYSLAILMREEGLLERTLIYATDISHEALMHAQAGVYRMELVPGFTENYRRAGGTGSLSDYYTAAYDHVLLDKSLKEHIVFSDHSLSTDSVFAEVQLVSCRNVLIYFNRGLQDRAIGLFRDALCRQGFLGLGARETIRFSAHSGDFSELAPRERIYQKKT</sequence>
<dbReference type="Gene3D" id="3.40.50.150">
    <property type="entry name" value="Vaccinia Virus protein VP39"/>
    <property type="match status" value="1"/>
</dbReference>
<dbReference type="RefSeq" id="WP_261760385.1">
    <property type="nucleotide sequence ID" value="NZ_CP104562.2"/>
</dbReference>
<accession>A0ABY6B5D7</accession>
<dbReference type="InterPro" id="IPR000780">
    <property type="entry name" value="CheR_MeTrfase"/>
</dbReference>
<protein>
    <submittedName>
        <fullName evidence="2">Protein-glutamate O-methyltransferase CheR</fullName>
    </submittedName>
</protein>
<dbReference type="InterPro" id="IPR022642">
    <property type="entry name" value="CheR_C"/>
</dbReference>
<dbReference type="PROSITE" id="PS50123">
    <property type="entry name" value="CHER"/>
    <property type="match status" value="1"/>
</dbReference>
<dbReference type="Pfam" id="PF01739">
    <property type="entry name" value="CheR"/>
    <property type="match status" value="1"/>
</dbReference>
<evidence type="ECO:0000313" key="3">
    <source>
        <dbReference type="Proteomes" id="UP001064933"/>
    </source>
</evidence>
<dbReference type="Pfam" id="PF03705">
    <property type="entry name" value="CheR_N"/>
    <property type="match status" value="1"/>
</dbReference>
<keyword evidence="3" id="KW-1185">Reference proteome</keyword>
<dbReference type="InterPro" id="IPR050903">
    <property type="entry name" value="Bact_Chemotaxis_MeTrfase"/>
</dbReference>
<dbReference type="EMBL" id="CP104562">
    <property type="protein sequence ID" value="UXH80568.1"/>
    <property type="molecule type" value="Genomic_DNA"/>
</dbReference>
<dbReference type="SMART" id="SM00138">
    <property type="entry name" value="MeTrc"/>
    <property type="match status" value="1"/>
</dbReference>
<dbReference type="PANTHER" id="PTHR24422:SF8">
    <property type="entry name" value="CHEMOTAXIS PROTEIN"/>
    <property type="match status" value="1"/>
</dbReference>
<organism evidence="2 3">
    <name type="scientific">Roseateles amylovorans</name>
    <dbReference type="NCBI Taxonomy" id="2978473"/>
    <lineage>
        <taxon>Bacteria</taxon>
        <taxon>Pseudomonadati</taxon>
        <taxon>Pseudomonadota</taxon>
        <taxon>Betaproteobacteria</taxon>
        <taxon>Burkholderiales</taxon>
        <taxon>Sphaerotilaceae</taxon>
        <taxon>Roseateles</taxon>
    </lineage>
</organism>
<dbReference type="SUPFAM" id="SSF53335">
    <property type="entry name" value="S-adenosyl-L-methionine-dependent methyltransferases"/>
    <property type="match status" value="1"/>
</dbReference>
<gene>
    <name evidence="2" type="ORF">N4261_12125</name>
</gene>
<name>A0ABY6B5D7_9BURK</name>
<evidence type="ECO:0000259" key="1">
    <source>
        <dbReference type="PROSITE" id="PS50123"/>
    </source>
</evidence>
<evidence type="ECO:0000313" key="2">
    <source>
        <dbReference type="EMBL" id="UXH80568.1"/>
    </source>
</evidence>
<proteinExistence type="predicted"/>
<dbReference type="InterPro" id="IPR022641">
    <property type="entry name" value="CheR_N"/>
</dbReference>
<reference evidence="2" key="1">
    <citation type="submission" date="2022-10" db="EMBL/GenBank/DDBJ databases">
        <title>Characterization and whole genome sequencing of a new Roseateles species, isolated from fresh water.</title>
        <authorList>
            <person name="Guliayeva D.Y."/>
            <person name="Akhremchuk A.E."/>
            <person name="Sikolenko M.A."/>
            <person name="Valentovich L.N."/>
            <person name="Sidarenka A.V."/>
        </authorList>
    </citation>
    <scope>NUCLEOTIDE SEQUENCE</scope>
    <source>
        <strain evidence="2">BIM B-1768</strain>
    </source>
</reference>
<dbReference type="PANTHER" id="PTHR24422">
    <property type="entry name" value="CHEMOTAXIS PROTEIN METHYLTRANSFERASE"/>
    <property type="match status" value="1"/>
</dbReference>